<evidence type="ECO:0000259" key="6">
    <source>
        <dbReference type="PROSITE" id="PS50893"/>
    </source>
</evidence>
<evidence type="ECO:0000256" key="4">
    <source>
        <dbReference type="ARBA" id="ARBA00022967"/>
    </source>
</evidence>
<dbReference type="PROSITE" id="PS50893">
    <property type="entry name" value="ABC_TRANSPORTER_2"/>
    <property type="match status" value="1"/>
</dbReference>
<name>A0A6M2BSL8_9GAMM</name>
<dbReference type="GO" id="GO:0015419">
    <property type="term" value="F:ABC-type sulfate transporter activity"/>
    <property type="evidence" value="ECO:0007669"/>
    <property type="project" value="InterPro"/>
</dbReference>
<dbReference type="AlphaFoldDB" id="A0A6M2BSL8"/>
<proteinExistence type="predicted"/>
<keyword evidence="8" id="KW-1185">Reference proteome</keyword>
<evidence type="ECO:0000256" key="1">
    <source>
        <dbReference type="ARBA" id="ARBA00022448"/>
    </source>
</evidence>
<dbReference type="SMART" id="SM00382">
    <property type="entry name" value="AAA"/>
    <property type="match status" value="1"/>
</dbReference>
<organism evidence="7 8">
    <name type="scientific">Solimonas terrae</name>
    <dbReference type="NCBI Taxonomy" id="1396819"/>
    <lineage>
        <taxon>Bacteria</taxon>
        <taxon>Pseudomonadati</taxon>
        <taxon>Pseudomonadota</taxon>
        <taxon>Gammaproteobacteria</taxon>
        <taxon>Nevskiales</taxon>
        <taxon>Nevskiaceae</taxon>
        <taxon>Solimonas</taxon>
    </lineage>
</organism>
<dbReference type="GO" id="GO:0016887">
    <property type="term" value="F:ATP hydrolysis activity"/>
    <property type="evidence" value="ECO:0007669"/>
    <property type="project" value="InterPro"/>
</dbReference>
<dbReference type="FunFam" id="3.40.50.300:FF:000425">
    <property type="entry name" value="Probable ABC transporter, ATP-binding subunit"/>
    <property type="match status" value="1"/>
</dbReference>
<dbReference type="InterPro" id="IPR003593">
    <property type="entry name" value="AAA+_ATPase"/>
</dbReference>
<dbReference type="Gene3D" id="3.40.50.300">
    <property type="entry name" value="P-loop containing nucleotide triphosphate hydrolases"/>
    <property type="match status" value="1"/>
</dbReference>
<dbReference type="RefSeq" id="WP_166256529.1">
    <property type="nucleotide sequence ID" value="NZ_JAAMOW010000005.1"/>
</dbReference>
<keyword evidence="5" id="KW-0764">Sulfate transport</keyword>
<dbReference type="InterPro" id="IPR008995">
    <property type="entry name" value="Mo/tungstate-bd_C_term_dom"/>
</dbReference>
<keyword evidence="2" id="KW-0547">Nucleotide-binding</keyword>
<dbReference type="PANTHER" id="PTHR42781:SF4">
    <property type="entry name" value="SPERMIDINE_PUTRESCINE IMPORT ATP-BINDING PROTEIN POTA"/>
    <property type="match status" value="1"/>
</dbReference>
<evidence type="ECO:0000256" key="3">
    <source>
        <dbReference type="ARBA" id="ARBA00022840"/>
    </source>
</evidence>
<keyword evidence="1" id="KW-0813">Transport</keyword>
<dbReference type="InterPro" id="IPR017871">
    <property type="entry name" value="ABC_transporter-like_CS"/>
</dbReference>
<keyword evidence="3 7" id="KW-0067">ATP-binding</keyword>
<dbReference type="InterPro" id="IPR050093">
    <property type="entry name" value="ABC_SmlMolc_Importer"/>
</dbReference>
<gene>
    <name evidence="7" type="ORF">G7Y85_11105</name>
</gene>
<sequence>MDIRIRGIHKSFGSFAALAGVDLDIHSGELIALLGPSGSGKTTLLRSIAGLEFPDAGAIFFGEENIAGRPIRERRVGFVFQHYALFKHMNVLDNVAFGLRVRERGERPPEPLIRERARELIDLVQLGGLETRYPSQLSGGQRQRVALARALAIEPRVLLLDEPFGALDAKVRKDLRRWLRQLHDKTGYTTIFVTHDQEEALELADRVVVMNRGRIEQFGTTDEVYEQPATPFVFDFLGNTNVLSGEVRGRELFVDGQTVPIVTDTIHAAGPVDVYVRPGDLRIADAATPGFDATIHGTQRTGPILRCTAVTAGTGRAIEIEVPHLHYDTQALRAGQSVRLRLGQFSVFARSDAVAGATPRDAPLLIGSERQRSRLG</sequence>
<dbReference type="Proteomes" id="UP000472676">
    <property type="component" value="Unassembled WGS sequence"/>
</dbReference>
<dbReference type="InterPro" id="IPR027417">
    <property type="entry name" value="P-loop_NTPase"/>
</dbReference>
<dbReference type="GO" id="GO:0005524">
    <property type="term" value="F:ATP binding"/>
    <property type="evidence" value="ECO:0007669"/>
    <property type="project" value="UniProtKB-KW"/>
</dbReference>
<evidence type="ECO:0000256" key="2">
    <source>
        <dbReference type="ARBA" id="ARBA00022741"/>
    </source>
</evidence>
<feature type="domain" description="ABC transporter" evidence="6">
    <location>
        <begin position="3"/>
        <end position="237"/>
    </location>
</feature>
<evidence type="ECO:0000256" key="5">
    <source>
        <dbReference type="ARBA" id="ARBA00023032"/>
    </source>
</evidence>
<dbReference type="PANTHER" id="PTHR42781">
    <property type="entry name" value="SPERMIDINE/PUTRESCINE IMPORT ATP-BINDING PROTEIN POTA"/>
    <property type="match status" value="1"/>
</dbReference>
<dbReference type="InterPro" id="IPR003439">
    <property type="entry name" value="ABC_transporter-like_ATP-bd"/>
</dbReference>
<keyword evidence="4" id="KW-1278">Translocase</keyword>
<evidence type="ECO:0000313" key="8">
    <source>
        <dbReference type="Proteomes" id="UP000472676"/>
    </source>
</evidence>
<reference evidence="7 8" key="1">
    <citation type="journal article" date="2014" name="Int. J. Syst. Evol. Microbiol.">
        <title>Solimonas terrae sp. nov., isolated from soil.</title>
        <authorList>
            <person name="Kim S.J."/>
            <person name="Moon J.Y."/>
            <person name="Weon H.Y."/>
            <person name="Ahn J.H."/>
            <person name="Chen W.M."/>
            <person name="Kwon S.W."/>
        </authorList>
    </citation>
    <scope>NUCLEOTIDE SEQUENCE [LARGE SCALE GENOMIC DNA]</scope>
    <source>
        <strain evidence="7 8">KIS83-12</strain>
    </source>
</reference>
<dbReference type="SUPFAM" id="SSF52540">
    <property type="entry name" value="P-loop containing nucleoside triphosphate hydrolases"/>
    <property type="match status" value="1"/>
</dbReference>
<dbReference type="SUPFAM" id="SSF50331">
    <property type="entry name" value="MOP-like"/>
    <property type="match status" value="1"/>
</dbReference>
<dbReference type="InterPro" id="IPR005666">
    <property type="entry name" value="Sulph_transpt1"/>
</dbReference>
<dbReference type="Pfam" id="PF00005">
    <property type="entry name" value="ABC_tran"/>
    <property type="match status" value="1"/>
</dbReference>
<protein>
    <submittedName>
        <fullName evidence="7">Sulfate/molybdate ABC transporter ATP-binding protein</fullName>
    </submittedName>
</protein>
<evidence type="ECO:0000313" key="7">
    <source>
        <dbReference type="EMBL" id="NGY05320.1"/>
    </source>
</evidence>
<dbReference type="CDD" id="cd03296">
    <property type="entry name" value="ABC_CysA_sulfate_importer"/>
    <property type="match status" value="1"/>
</dbReference>
<dbReference type="EMBL" id="JAAMOW010000005">
    <property type="protein sequence ID" value="NGY05320.1"/>
    <property type="molecule type" value="Genomic_DNA"/>
</dbReference>
<dbReference type="GO" id="GO:0015697">
    <property type="term" value="P:quaternary ammonium group transport"/>
    <property type="evidence" value="ECO:0007669"/>
    <property type="project" value="UniProtKB-ARBA"/>
</dbReference>
<dbReference type="GO" id="GO:0043190">
    <property type="term" value="C:ATP-binding cassette (ABC) transporter complex"/>
    <property type="evidence" value="ECO:0007669"/>
    <property type="project" value="InterPro"/>
</dbReference>
<comment type="caution">
    <text evidence="7">The sequence shown here is derived from an EMBL/GenBank/DDBJ whole genome shotgun (WGS) entry which is preliminary data.</text>
</comment>
<accession>A0A6M2BSL8</accession>
<dbReference type="PROSITE" id="PS00211">
    <property type="entry name" value="ABC_TRANSPORTER_1"/>
    <property type="match status" value="1"/>
</dbReference>
<dbReference type="NCBIfam" id="TIGR00968">
    <property type="entry name" value="3a0106s01"/>
    <property type="match status" value="1"/>
</dbReference>